<evidence type="ECO:0000256" key="1">
    <source>
        <dbReference type="ARBA" id="ARBA00022603"/>
    </source>
</evidence>
<organism evidence="6 8">
    <name type="scientific">Actinobacillus seminis</name>
    <dbReference type="NCBI Taxonomy" id="722"/>
    <lineage>
        <taxon>Bacteria</taxon>
        <taxon>Pseudomonadati</taxon>
        <taxon>Pseudomonadota</taxon>
        <taxon>Gammaproteobacteria</taxon>
        <taxon>Pasteurellales</taxon>
        <taxon>Pasteurellaceae</taxon>
        <taxon>Actinobacillus</taxon>
    </lineage>
</organism>
<dbReference type="Gene3D" id="3.40.50.150">
    <property type="entry name" value="Vaccinia Virus protein VP39"/>
    <property type="match status" value="1"/>
</dbReference>
<protein>
    <submittedName>
        <fullName evidence="5">SAM-dependent methyltransferase</fullName>
    </submittedName>
    <submittedName>
        <fullName evidence="6">Type 11 methyltransferase</fullName>
        <ecNumber evidence="6">2.1.1.197</ecNumber>
    </submittedName>
</protein>
<dbReference type="GO" id="GO:0032259">
    <property type="term" value="P:methylation"/>
    <property type="evidence" value="ECO:0007669"/>
    <property type="project" value="UniProtKB-KW"/>
</dbReference>
<dbReference type="Proteomes" id="UP000215738">
    <property type="component" value="Unassembled WGS sequence"/>
</dbReference>
<dbReference type="InParanoid" id="A0A263HAE7"/>
<dbReference type="EMBL" id="UFSB01000001">
    <property type="protein sequence ID" value="SUU34236.1"/>
    <property type="molecule type" value="Genomic_DNA"/>
</dbReference>
<dbReference type="EC" id="2.1.1.197" evidence="6"/>
<feature type="domain" description="Methyltransferase type 11" evidence="4">
    <location>
        <begin position="47"/>
        <end position="144"/>
    </location>
</feature>
<evidence type="ECO:0000256" key="2">
    <source>
        <dbReference type="ARBA" id="ARBA00022679"/>
    </source>
</evidence>
<keyword evidence="7" id="KW-1185">Reference proteome</keyword>
<dbReference type="GO" id="GO:0102130">
    <property type="term" value="F:malonyl-CoA methyltransferase activity"/>
    <property type="evidence" value="ECO:0007669"/>
    <property type="project" value="UniProtKB-EC"/>
</dbReference>
<reference evidence="5 7" key="1">
    <citation type="submission" date="2017-07" db="EMBL/GenBank/DDBJ databases">
        <title>Virulence factors identified in Actinobacillus seminis.</title>
        <authorList>
            <person name="Negrete-Abascal E."/>
            <person name="Vaca-Pacheco S."/>
            <person name="Montes-Garcia F."/>
            <person name="Leyto-Gil A.M."/>
            <person name="Fragoso-Garcia E."/>
            <person name="Carvente-Garcia R."/>
            <person name="Perez-Agueros S."/>
            <person name="Castelan-Sanchez H.G."/>
            <person name="Garcia-Molina A."/>
            <person name="Villamar T.E."/>
            <person name="Vazquez-Cruz C."/>
        </authorList>
    </citation>
    <scope>NUCLEOTIDE SEQUENCE [LARGE SCALE GENOMIC DNA]</scope>
    <source>
        <strain evidence="5 7">ATCC 15768</strain>
    </source>
</reference>
<dbReference type="GO" id="GO:0008757">
    <property type="term" value="F:S-adenosylmethionine-dependent methyltransferase activity"/>
    <property type="evidence" value="ECO:0007669"/>
    <property type="project" value="InterPro"/>
</dbReference>
<dbReference type="InterPro" id="IPR029063">
    <property type="entry name" value="SAM-dependent_MTases_sf"/>
</dbReference>
<evidence type="ECO:0000313" key="7">
    <source>
        <dbReference type="Proteomes" id="UP000215738"/>
    </source>
</evidence>
<dbReference type="RefSeq" id="WP_094947756.1">
    <property type="nucleotide sequence ID" value="NZ_NLFK01000014.1"/>
</dbReference>
<dbReference type="PANTHER" id="PTHR43464:SF19">
    <property type="entry name" value="UBIQUINONE BIOSYNTHESIS O-METHYLTRANSFERASE, MITOCHONDRIAL"/>
    <property type="match status" value="1"/>
</dbReference>
<sequence>MRQSVYDTDGFFELYQKLRQNPISLNEIVEKPTMLSLLPDLKGKRLLDMGCGCGEHLRLYLQRQAEFVVGIDLSKKMLQQARQNLAEFAPHFALYRCSMEHVDQLEEKAFDLVTGSFAFHYVEDFAALLQKIAQKLVLGGKLIFSQEHPIVTCYRAGERWEKNTQKQQIAYRLNYYRDEGKRERNWFKQPFLTYHRTLATIINQLIENGFQIQHIAEPMLEDQEQWHAEFKDLQHRPVLLFIKAQKIR</sequence>
<dbReference type="EMBL" id="NLFK01000014">
    <property type="protein sequence ID" value="OZN24091.1"/>
    <property type="molecule type" value="Genomic_DNA"/>
</dbReference>
<evidence type="ECO:0000259" key="4">
    <source>
        <dbReference type="Pfam" id="PF08241"/>
    </source>
</evidence>
<dbReference type="SUPFAM" id="SSF53335">
    <property type="entry name" value="S-adenosyl-L-methionine-dependent methyltransferases"/>
    <property type="match status" value="1"/>
</dbReference>
<reference evidence="6 8" key="2">
    <citation type="submission" date="2018-06" db="EMBL/GenBank/DDBJ databases">
        <authorList>
            <consortium name="Pathogen Informatics"/>
            <person name="Doyle S."/>
        </authorList>
    </citation>
    <scope>NUCLEOTIDE SEQUENCE [LARGE SCALE GENOMIC DNA]</scope>
    <source>
        <strain evidence="6 8">NCTC10851</strain>
    </source>
</reference>
<keyword evidence="2 6" id="KW-0808">Transferase</keyword>
<evidence type="ECO:0000313" key="6">
    <source>
        <dbReference type="EMBL" id="SUU34236.1"/>
    </source>
</evidence>
<gene>
    <name evidence="6" type="primary">bioC_1</name>
    <name evidence="5" type="ORF">CFY87_10835</name>
    <name evidence="6" type="ORF">NCTC10851_00222</name>
</gene>
<dbReference type="Pfam" id="PF08241">
    <property type="entry name" value="Methyltransf_11"/>
    <property type="match status" value="1"/>
</dbReference>
<dbReference type="OrthoDB" id="9791837at2"/>
<dbReference type="AlphaFoldDB" id="A0A263HAE7"/>
<evidence type="ECO:0000256" key="3">
    <source>
        <dbReference type="ARBA" id="ARBA00022691"/>
    </source>
</evidence>
<proteinExistence type="predicted"/>
<evidence type="ECO:0000313" key="5">
    <source>
        <dbReference type="EMBL" id="OZN24091.1"/>
    </source>
</evidence>
<dbReference type="Proteomes" id="UP000254507">
    <property type="component" value="Unassembled WGS sequence"/>
</dbReference>
<keyword evidence="3" id="KW-0949">S-adenosyl-L-methionine</keyword>
<evidence type="ECO:0000313" key="8">
    <source>
        <dbReference type="Proteomes" id="UP000254507"/>
    </source>
</evidence>
<dbReference type="CDD" id="cd02440">
    <property type="entry name" value="AdoMet_MTases"/>
    <property type="match status" value="1"/>
</dbReference>
<keyword evidence="1 6" id="KW-0489">Methyltransferase</keyword>
<name>A0A263HAE7_9PAST</name>
<dbReference type="InterPro" id="IPR013216">
    <property type="entry name" value="Methyltransf_11"/>
</dbReference>
<accession>A0A263HAE7</accession>
<dbReference type="PANTHER" id="PTHR43464">
    <property type="entry name" value="METHYLTRANSFERASE"/>
    <property type="match status" value="1"/>
</dbReference>